<dbReference type="OrthoDB" id="3944862at2759"/>
<keyword evidence="3" id="KW-1185">Reference proteome</keyword>
<sequence length="423" mass="45737">MKKKKKANSATATPTNGSEEGVGDSTATRTLRRVKTVDFVEKGSESLLSAPSTTVVPERVDMAINQSGILPACDGRPAKLVHRAPSCPNLIRTVKSSLVDPAITRTDVHVLTIAPSWSAEDTASEGADPATPTMQIVESKNGCYEVVWDDVPADQSIRVRRRSSSACHALEMISPSARGLERVNTKLSDWSATWNSPSGSFKPTIVVFPDDDGRASLYECSVDDDEDLVVLAPPNSQITSRAPSRLPSRPASAPMTRVASHEDMALSGMPQPDEQDEQESTDRAEQLVVSNSNPDSPPERSVDANRRMNWPPAPRKLSNIEEADLKFRGHRDSVTIAHSRLLHSGGIAPELFTHRDSTSMAKKRMHARNHAAAASAEGRRRSHSYDAQSAGLRFEAVGDLPTVTEHGTQPAPTYGNLAARVCL</sequence>
<feature type="compositionally biased region" description="Low complexity" evidence="1">
    <location>
        <begin position="240"/>
        <end position="254"/>
    </location>
</feature>
<name>A0A9P4GC41_9PLEO</name>
<feature type="compositionally biased region" description="Basic and acidic residues" evidence="1">
    <location>
        <begin position="297"/>
        <end position="306"/>
    </location>
</feature>
<feature type="region of interest" description="Disordered" evidence="1">
    <location>
        <begin position="1"/>
        <end position="30"/>
    </location>
</feature>
<protein>
    <submittedName>
        <fullName evidence="2">Uncharacterized protein</fullName>
    </submittedName>
</protein>
<dbReference type="Proteomes" id="UP000800039">
    <property type="component" value="Unassembled WGS sequence"/>
</dbReference>
<dbReference type="EMBL" id="ML976618">
    <property type="protein sequence ID" value="KAF1842621.1"/>
    <property type="molecule type" value="Genomic_DNA"/>
</dbReference>
<proteinExistence type="predicted"/>
<evidence type="ECO:0000313" key="3">
    <source>
        <dbReference type="Proteomes" id="UP000800039"/>
    </source>
</evidence>
<reference evidence="2" key="1">
    <citation type="submission" date="2020-01" db="EMBL/GenBank/DDBJ databases">
        <authorList>
            <consortium name="DOE Joint Genome Institute"/>
            <person name="Haridas S."/>
            <person name="Albert R."/>
            <person name="Binder M."/>
            <person name="Bloem J."/>
            <person name="Labutti K."/>
            <person name="Salamov A."/>
            <person name="Andreopoulos B."/>
            <person name="Baker S.E."/>
            <person name="Barry K."/>
            <person name="Bills G."/>
            <person name="Bluhm B.H."/>
            <person name="Cannon C."/>
            <person name="Castanera R."/>
            <person name="Culley D.E."/>
            <person name="Daum C."/>
            <person name="Ezra D."/>
            <person name="Gonzalez J.B."/>
            <person name="Henrissat B."/>
            <person name="Kuo A."/>
            <person name="Liang C."/>
            <person name="Lipzen A."/>
            <person name="Lutzoni F."/>
            <person name="Magnuson J."/>
            <person name="Mondo S."/>
            <person name="Nolan M."/>
            <person name="Ohm R."/>
            <person name="Pangilinan J."/>
            <person name="Park H.-J."/>
            <person name="Ramirez L."/>
            <person name="Alfaro M."/>
            <person name="Sun H."/>
            <person name="Tritt A."/>
            <person name="Yoshinaga Y."/>
            <person name="Zwiers L.-H."/>
            <person name="Turgeon B.G."/>
            <person name="Goodwin S.B."/>
            <person name="Spatafora J.W."/>
            <person name="Crous P.W."/>
            <person name="Grigoriev I.V."/>
        </authorList>
    </citation>
    <scope>NUCLEOTIDE SEQUENCE</scope>
    <source>
        <strain evidence="2">CBS 394.84</strain>
    </source>
</reference>
<feature type="compositionally biased region" description="Polar residues" evidence="1">
    <location>
        <begin position="8"/>
        <end position="18"/>
    </location>
</feature>
<dbReference type="GeneID" id="63854570"/>
<comment type="caution">
    <text evidence="2">The sequence shown here is derived from an EMBL/GenBank/DDBJ whole genome shotgun (WGS) entry which is preliminary data.</text>
</comment>
<accession>A0A9P4GC41</accession>
<dbReference type="AlphaFoldDB" id="A0A9P4GC41"/>
<evidence type="ECO:0000313" key="2">
    <source>
        <dbReference type="EMBL" id="KAF1842621.1"/>
    </source>
</evidence>
<feature type="region of interest" description="Disordered" evidence="1">
    <location>
        <begin position="233"/>
        <end position="314"/>
    </location>
</feature>
<organism evidence="2 3">
    <name type="scientific">Cucurbitaria berberidis CBS 394.84</name>
    <dbReference type="NCBI Taxonomy" id="1168544"/>
    <lineage>
        <taxon>Eukaryota</taxon>
        <taxon>Fungi</taxon>
        <taxon>Dikarya</taxon>
        <taxon>Ascomycota</taxon>
        <taxon>Pezizomycotina</taxon>
        <taxon>Dothideomycetes</taxon>
        <taxon>Pleosporomycetidae</taxon>
        <taxon>Pleosporales</taxon>
        <taxon>Pleosporineae</taxon>
        <taxon>Cucurbitariaceae</taxon>
        <taxon>Cucurbitaria</taxon>
    </lineage>
</organism>
<evidence type="ECO:0000256" key="1">
    <source>
        <dbReference type="SAM" id="MobiDB-lite"/>
    </source>
</evidence>
<dbReference type="RefSeq" id="XP_040785184.1">
    <property type="nucleotide sequence ID" value="XM_040937320.1"/>
</dbReference>
<gene>
    <name evidence="2" type="ORF">K460DRAFT_410020</name>
</gene>